<gene>
    <name evidence="6" type="ORF">BDV37DRAFT_294540</name>
</gene>
<keyword evidence="2" id="KW-0349">Heme</keyword>
<evidence type="ECO:0000256" key="5">
    <source>
        <dbReference type="ARBA" id="ARBA00023239"/>
    </source>
</evidence>
<reference evidence="6 7" key="1">
    <citation type="submission" date="2019-04" db="EMBL/GenBank/DDBJ databases">
        <authorList>
            <consortium name="DOE Joint Genome Institute"/>
            <person name="Mondo S."/>
            <person name="Kjaerbolling I."/>
            <person name="Vesth T."/>
            <person name="Frisvad J.C."/>
            <person name="Nybo J.L."/>
            <person name="Theobald S."/>
            <person name="Kildgaard S."/>
            <person name="Isbrandt T."/>
            <person name="Kuo A."/>
            <person name="Sato A."/>
            <person name="Lyhne E.K."/>
            <person name="Kogle M.E."/>
            <person name="Wiebenga A."/>
            <person name="Kun R.S."/>
            <person name="Lubbers R.J."/>
            <person name="Makela M.R."/>
            <person name="Barry K."/>
            <person name="Chovatia M."/>
            <person name="Clum A."/>
            <person name="Daum C."/>
            <person name="Haridas S."/>
            <person name="He G."/>
            <person name="LaButti K."/>
            <person name="Lipzen A."/>
            <person name="Riley R."/>
            <person name="Salamov A."/>
            <person name="Simmons B.A."/>
            <person name="Magnuson J.K."/>
            <person name="Henrissat B."/>
            <person name="Mortensen U.H."/>
            <person name="Larsen T.O."/>
            <person name="Devries R.P."/>
            <person name="Grigoriev I.V."/>
            <person name="Machida M."/>
            <person name="Baker S.E."/>
            <person name="Andersen M.R."/>
            <person name="Cantor M.N."/>
            <person name="Hua S.X."/>
        </authorList>
    </citation>
    <scope>NUCLEOTIDE SEQUENCE [LARGE SCALE GENOMIC DNA]</scope>
    <source>
        <strain evidence="6 7">CBS 119388</strain>
    </source>
</reference>
<protein>
    <submittedName>
        <fullName evidence="6">Hem-containing dehydratase protein</fullName>
    </submittedName>
</protein>
<name>A0A5N6IHA2_9EURO</name>
<evidence type="ECO:0000256" key="1">
    <source>
        <dbReference type="ARBA" id="ARBA00001970"/>
    </source>
</evidence>
<dbReference type="InterPro" id="IPR025702">
    <property type="entry name" value="OXD"/>
</dbReference>
<keyword evidence="7" id="KW-1185">Reference proteome</keyword>
<keyword evidence="4" id="KW-0408">Iron</keyword>
<dbReference type="Pfam" id="PF13816">
    <property type="entry name" value="Dehydratase_hem"/>
    <property type="match status" value="1"/>
</dbReference>
<evidence type="ECO:0000256" key="2">
    <source>
        <dbReference type="ARBA" id="ARBA00022617"/>
    </source>
</evidence>
<proteinExistence type="predicted"/>
<dbReference type="OrthoDB" id="3465714at2759"/>
<dbReference type="EMBL" id="ML736741">
    <property type="protein sequence ID" value="KAE8408989.1"/>
    <property type="molecule type" value="Genomic_DNA"/>
</dbReference>
<evidence type="ECO:0000313" key="6">
    <source>
        <dbReference type="EMBL" id="KAE8408989.1"/>
    </source>
</evidence>
<dbReference type="GeneID" id="43674345"/>
<sequence>MYALTPLKTSSIVYTIFGIQQHSTDIPSPLSTQLTALLTPHLPPGNTSTLAHPGPGPLTTTIHLTYWPTKADYERWWHSDPVMTFWGSLPDDAGIYRETITVASDRTQHATNKPQNIGMGCLGPCAPLVDKTGYWGCYYHRIPAIASASGPEGRLPSPLKGPPRKRDGTGDIRHGRVRMTRFPENLCFVVEGQDHSGLTDVERETWFGKFDASATGWLSELQSAGSETGLLDKRMCYDPRSGRFRDGEPEEFGYNRKVQLFYFLDMECMERMGRMSKVHVQLRKDFLKAYGPGGELAETGGICLWVETSILKAGGLDCEYVGCWDGTGLMGFEWDSA</sequence>
<accession>A0A5N6IHA2</accession>
<evidence type="ECO:0000256" key="3">
    <source>
        <dbReference type="ARBA" id="ARBA00022723"/>
    </source>
</evidence>
<dbReference type="AlphaFoldDB" id="A0A5N6IHA2"/>
<evidence type="ECO:0000256" key="4">
    <source>
        <dbReference type="ARBA" id="ARBA00023004"/>
    </source>
</evidence>
<dbReference type="RefSeq" id="XP_031946308.1">
    <property type="nucleotide sequence ID" value="XM_032089654.1"/>
</dbReference>
<accession>A0A5N7DSJ1</accession>
<organism evidence="6 7">
    <name type="scientific">Aspergillus pseudonomiae</name>
    <dbReference type="NCBI Taxonomy" id="1506151"/>
    <lineage>
        <taxon>Eukaryota</taxon>
        <taxon>Fungi</taxon>
        <taxon>Dikarya</taxon>
        <taxon>Ascomycota</taxon>
        <taxon>Pezizomycotina</taxon>
        <taxon>Eurotiomycetes</taxon>
        <taxon>Eurotiomycetidae</taxon>
        <taxon>Eurotiales</taxon>
        <taxon>Aspergillaceae</taxon>
        <taxon>Aspergillus</taxon>
        <taxon>Aspergillus subgen. Circumdati</taxon>
    </lineage>
</organism>
<dbReference type="GO" id="GO:0016829">
    <property type="term" value="F:lyase activity"/>
    <property type="evidence" value="ECO:0007669"/>
    <property type="project" value="UniProtKB-KW"/>
</dbReference>
<evidence type="ECO:0000313" key="7">
    <source>
        <dbReference type="Proteomes" id="UP000325579"/>
    </source>
</evidence>
<keyword evidence="3" id="KW-0479">Metal-binding</keyword>
<dbReference type="GO" id="GO:0046872">
    <property type="term" value="F:metal ion binding"/>
    <property type="evidence" value="ECO:0007669"/>
    <property type="project" value="UniProtKB-KW"/>
</dbReference>
<dbReference type="Proteomes" id="UP000325579">
    <property type="component" value="Unassembled WGS sequence"/>
</dbReference>
<comment type="cofactor">
    <cofactor evidence="1">
        <name>heme b</name>
        <dbReference type="ChEBI" id="CHEBI:60344"/>
    </cofactor>
</comment>
<keyword evidence="5" id="KW-0456">Lyase</keyword>